<evidence type="ECO:0000256" key="2">
    <source>
        <dbReference type="SAM" id="Phobius"/>
    </source>
</evidence>
<protein>
    <submittedName>
        <fullName evidence="3">Uncharacterized protein</fullName>
    </submittedName>
</protein>
<keyword evidence="2" id="KW-0472">Membrane</keyword>
<keyword evidence="2" id="KW-1133">Transmembrane helix</keyword>
<proteinExistence type="predicted"/>
<dbReference type="AlphaFoldDB" id="A0A1L3ZRQ1"/>
<evidence type="ECO:0000313" key="4">
    <source>
        <dbReference type="Proteomes" id="UP000182063"/>
    </source>
</evidence>
<dbReference type="Proteomes" id="UP000182063">
    <property type="component" value="Chromosome"/>
</dbReference>
<evidence type="ECO:0000313" key="3">
    <source>
        <dbReference type="EMBL" id="API58303.1"/>
    </source>
</evidence>
<organism evidence="3 4">
    <name type="scientific">Tardibacter chloracetimidivorans</name>
    <dbReference type="NCBI Taxonomy" id="1921510"/>
    <lineage>
        <taxon>Bacteria</taxon>
        <taxon>Pseudomonadati</taxon>
        <taxon>Pseudomonadota</taxon>
        <taxon>Alphaproteobacteria</taxon>
        <taxon>Sphingomonadales</taxon>
        <taxon>Sphingomonadaceae</taxon>
        <taxon>Tardibacter</taxon>
    </lineage>
</organism>
<keyword evidence="2" id="KW-0812">Transmembrane</keyword>
<dbReference type="KEGG" id="sphj:BSL82_02425"/>
<dbReference type="STRING" id="1921510.BSL82_02425"/>
<reference evidence="4" key="1">
    <citation type="submission" date="2016-11" db="EMBL/GenBank/DDBJ databases">
        <title>Complete Genome Sequence of alachlor-degrading Sphingomonas sp. strain JJ-A5.</title>
        <authorList>
            <person name="Lee H."/>
            <person name="Ka J.-O."/>
        </authorList>
    </citation>
    <scope>NUCLEOTIDE SEQUENCE [LARGE SCALE GENOMIC DNA]</scope>
    <source>
        <strain evidence="4">JJ-A5</strain>
    </source>
</reference>
<sequence>MNTPYLWPVDDGPRPDRLPRKAAPGLITPGQDEDRPVMVDDWMIVAIDDANDTGELIGTAASFGEAYAKANAAPQHAESGRWIAVARISFMQTRGPDPSRPTRLWSRAIRPDAPKAPRVQHPAPPAASPVELRFQRFAMLCLICLGVIAIASMLLGK</sequence>
<gene>
    <name evidence="3" type="ORF">BSL82_02425</name>
</gene>
<feature type="transmembrane region" description="Helical" evidence="2">
    <location>
        <begin position="137"/>
        <end position="155"/>
    </location>
</feature>
<keyword evidence="4" id="KW-1185">Reference proteome</keyword>
<dbReference type="RefSeq" id="WP_072595876.1">
    <property type="nucleotide sequence ID" value="NZ_CP018221.1"/>
</dbReference>
<dbReference type="EMBL" id="CP018221">
    <property type="protein sequence ID" value="API58303.1"/>
    <property type="molecule type" value="Genomic_DNA"/>
</dbReference>
<name>A0A1L3ZRQ1_9SPHN</name>
<accession>A0A1L3ZRQ1</accession>
<feature type="region of interest" description="Disordered" evidence="1">
    <location>
        <begin position="1"/>
        <end position="34"/>
    </location>
</feature>
<evidence type="ECO:0000256" key="1">
    <source>
        <dbReference type="SAM" id="MobiDB-lite"/>
    </source>
</evidence>